<keyword evidence="2 8" id="KW-1134">Transmembrane beta strand</keyword>
<evidence type="ECO:0000256" key="9">
    <source>
        <dbReference type="NCBIfam" id="TIGR03303"/>
    </source>
</evidence>
<evidence type="ECO:0000256" key="2">
    <source>
        <dbReference type="ARBA" id="ARBA00022452"/>
    </source>
</evidence>
<keyword evidence="4 8" id="KW-0732">Signal</keyword>
<dbReference type="InterPro" id="IPR023707">
    <property type="entry name" value="OM_assembly_BamA"/>
</dbReference>
<reference evidence="11 12" key="1">
    <citation type="submission" date="2020-08" db="EMBL/GenBank/DDBJ databases">
        <title>Genome sequencing of Purple Non-Sulfur Bacteria from various extreme environments.</title>
        <authorList>
            <person name="Mayer M."/>
        </authorList>
    </citation>
    <scope>NUCLEOTIDE SEQUENCE [LARGE SCALE GENOMIC DNA]</scope>
    <source>
        <strain evidence="11 12">JA135</strain>
    </source>
</reference>
<dbReference type="NCBIfam" id="TIGR03303">
    <property type="entry name" value="OM_YaeT"/>
    <property type="match status" value="1"/>
</dbReference>
<dbReference type="InterPro" id="IPR039910">
    <property type="entry name" value="D15-like"/>
</dbReference>
<evidence type="ECO:0000256" key="6">
    <source>
        <dbReference type="ARBA" id="ARBA00023136"/>
    </source>
</evidence>
<dbReference type="InterPro" id="IPR010827">
    <property type="entry name" value="BamA/TamA_POTRA"/>
</dbReference>
<dbReference type="Gene3D" id="2.40.160.50">
    <property type="entry name" value="membrane protein fhac: a member of the omp85/tpsb transporter family"/>
    <property type="match status" value="1"/>
</dbReference>
<feature type="domain" description="POTRA" evidence="10">
    <location>
        <begin position="16"/>
        <end position="83"/>
    </location>
</feature>
<feature type="domain" description="POTRA" evidence="10">
    <location>
        <begin position="337"/>
        <end position="411"/>
    </location>
</feature>
<dbReference type="PANTHER" id="PTHR12815">
    <property type="entry name" value="SORTING AND ASSEMBLY MACHINERY SAMM50 PROTEIN FAMILY MEMBER"/>
    <property type="match status" value="1"/>
</dbReference>
<evidence type="ECO:0000313" key="11">
    <source>
        <dbReference type="EMBL" id="MBB4285596.1"/>
    </source>
</evidence>
<dbReference type="Pfam" id="PF01103">
    <property type="entry name" value="Omp85"/>
    <property type="match status" value="1"/>
</dbReference>
<accession>A0A7W6RYW7</accession>
<comment type="subunit">
    <text evidence="8">Part of the Bam complex.</text>
</comment>
<feature type="domain" description="POTRA" evidence="10">
    <location>
        <begin position="84"/>
        <end position="161"/>
    </location>
</feature>
<proteinExistence type="inferred from homology"/>
<comment type="similarity">
    <text evidence="8">Belongs to the BamA family.</text>
</comment>
<dbReference type="GO" id="GO:0043165">
    <property type="term" value="P:Gram-negative-bacterium-type cell outer membrane assembly"/>
    <property type="evidence" value="ECO:0007669"/>
    <property type="project" value="UniProtKB-UniRule"/>
</dbReference>
<dbReference type="InterPro" id="IPR000184">
    <property type="entry name" value="Bac_surfAg_D15"/>
</dbReference>
<keyword evidence="12" id="KW-1185">Reference proteome</keyword>
<evidence type="ECO:0000256" key="4">
    <source>
        <dbReference type="ARBA" id="ARBA00022729"/>
    </source>
</evidence>
<evidence type="ECO:0000313" key="12">
    <source>
        <dbReference type="Proteomes" id="UP000555728"/>
    </source>
</evidence>
<dbReference type="PROSITE" id="PS51779">
    <property type="entry name" value="POTRA"/>
    <property type="match status" value="3"/>
</dbReference>
<dbReference type="AlphaFoldDB" id="A0A7W6RYW7"/>
<evidence type="ECO:0000256" key="3">
    <source>
        <dbReference type="ARBA" id="ARBA00022692"/>
    </source>
</evidence>
<dbReference type="EMBL" id="JACIGI010000008">
    <property type="protein sequence ID" value="MBB4285596.1"/>
    <property type="molecule type" value="Genomic_DNA"/>
</dbReference>
<dbReference type="Gene3D" id="3.10.20.310">
    <property type="entry name" value="membrane protein fhac"/>
    <property type="match status" value="5"/>
</dbReference>
<dbReference type="HAMAP" id="MF_01430">
    <property type="entry name" value="OM_assembly_BamA"/>
    <property type="match status" value="1"/>
</dbReference>
<dbReference type="Proteomes" id="UP000555728">
    <property type="component" value="Unassembled WGS sequence"/>
</dbReference>
<evidence type="ECO:0000259" key="10">
    <source>
        <dbReference type="PROSITE" id="PS51779"/>
    </source>
</evidence>
<evidence type="ECO:0000256" key="7">
    <source>
        <dbReference type="ARBA" id="ARBA00023237"/>
    </source>
</evidence>
<dbReference type="GO" id="GO:0051205">
    <property type="term" value="P:protein insertion into membrane"/>
    <property type="evidence" value="ECO:0007669"/>
    <property type="project" value="UniProtKB-UniRule"/>
</dbReference>
<sequence length="752" mass="85072">MTLIGGTGLVRAQGTPVVERILVEGAQRIEPDTIRTYLRVTEGDSFDREAIDQSLKALFGTGLFADVSLRREGNDLVVVVVENPIINRVAFEGNKRIENETLAREVQLRPRVVYTRAKVQEDVKRILEVYRRSGRYAVAVDPKIIELPQNRVDLVFEIDEGPATYVRRITFVGNTAFSDSSLREVIATKEERWYRLLSSSDTFDPDRLTFDRELLRRFYLSNGYADFEVRSAVAELTPARESFFITFTVDEGDRYRVGSVDIQTSLEDLTPELLRPSLEIEEGDWYDAERIEETVQNITQSVGALGYAFVDVRPQVERDREANVINLTFDVREGPRVFVERIEIEGNVRTLDEVIRREIQLVEGDAFNSAKLRRSRQRIRDLGFFETVEVTNEPVIDKPDRTVINVEVEEQSTGELSFGVGWSSNLGAMVEVGVRERNLLGRGQDLSARLSWAERRTELDLSFTEPYFLDRPISAGFDLFAIERDLEDESSHQVRLQGASLRFGYRYSSRWRHDFKYTLQRQDIFDVEDDASLFIKEQEGVEVLSMIGHSLTYDTRDSRLIPTEGYRLQIANDLAGLGGDARFLRTDVDASYHYPLGDEMNWSPEWVVGVRGHVGYILGLGEDVSIRHRYFLGGNNLRGFAPSGAAPRDTATDDALGGNWMADGSLEVRFPLGLPEELGLGAKVFTDWGLSGEPDGIPDEDLDHDVALRGSIGIGVLWSSPLGPVNVEVATPILKQSYDEEELFRISFGSRF</sequence>
<evidence type="ECO:0000256" key="8">
    <source>
        <dbReference type="HAMAP-Rule" id="MF_01430"/>
    </source>
</evidence>
<gene>
    <name evidence="8" type="primary">bamA</name>
    <name evidence="11" type="ORF">GGD88_001315</name>
</gene>
<keyword evidence="6 8" id="KW-0472">Membrane</keyword>
<evidence type="ECO:0000256" key="1">
    <source>
        <dbReference type="ARBA" id="ARBA00004370"/>
    </source>
</evidence>
<dbReference type="PIRSF" id="PIRSF006076">
    <property type="entry name" value="OM_assembly_OMP85"/>
    <property type="match status" value="1"/>
</dbReference>
<organism evidence="11 12">
    <name type="scientific">Roseospira goensis</name>
    <dbReference type="NCBI Taxonomy" id="391922"/>
    <lineage>
        <taxon>Bacteria</taxon>
        <taxon>Pseudomonadati</taxon>
        <taxon>Pseudomonadota</taxon>
        <taxon>Alphaproteobacteria</taxon>
        <taxon>Rhodospirillales</taxon>
        <taxon>Rhodospirillaceae</taxon>
        <taxon>Roseospira</taxon>
    </lineage>
</organism>
<dbReference type="PANTHER" id="PTHR12815:SF23">
    <property type="entry name" value="OUTER MEMBRANE PROTEIN ASSEMBLY FACTOR BAMA"/>
    <property type="match status" value="1"/>
</dbReference>
<evidence type="ECO:0000256" key="5">
    <source>
        <dbReference type="ARBA" id="ARBA00022737"/>
    </source>
</evidence>
<protein>
    <recommendedName>
        <fullName evidence="8 9">Outer membrane protein assembly factor BamA</fullName>
    </recommendedName>
</protein>
<dbReference type="Pfam" id="PF07244">
    <property type="entry name" value="POTRA"/>
    <property type="match status" value="5"/>
</dbReference>
<dbReference type="InterPro" id="IPR034746">
    <property type="entry name" value="POTRA"/>
</dbReference>
<dbReference type="GO" id="GO:0009279">
    <property type="term" value="C:cell outer membrane"/>
    <property type="evidence" value="ECO:0007669"/>
    <property type="project" value="UniProtKB-SubCell"/>
</dbReference>
<name>A0A7W6RYW7_9PROT</name>
<keyword evidence="7 8" id="KW-0998">Cell outer membrane</keyword>
<keyword evidence="3 8" id="KW-0812">Transmembrane</keyword>
<comment type="subcellular location">
    <subcellularLocation>
        <location evidence="8">Cell outer membrane</location>
    </subcellularLocation>
    <subcellularLocation>
        <location evidence="1">Membrane</location>
    </subcellularLocation>
</comment>
<comment type="caution">
    <text evidence="11">The sequence shown here is derived from an EMBL/GenBank/DDBJ whole genome shotgun (WGS) entry which is preliminary data.</text>
</comment>
<keyword evidence="5 8" id="KW-0677">Repeat</keyword>
<comment type="function">
    <text evidence="8">Part of the outer membrane protein assembly complex, which is involved in assembly and insertion of beta-barrel proteins into the outer membrane.</text>
</comment>
<dbReference type="RefSeq" id="WP_184433059.1">
    <property type="nucleotide sequence ID" value="NZ_JACIGI010000008.1"/>
</dbReference>